<sequence length="202" mass="22252">MANFTANFLVYAVVAIFAENAIFSRALGLDRALALVDDMGNMVTFGALTTISVTITSVFTYLVSFPLQNFQNAYAWQPFIFILCMVGVYFVISVVLGRIKWAPIARRLQKIRPHLHLAMFNSAVLGALLLSSSQSYSLLQTMGFCLGSGLGFTVATVYVAEGQRKIQNRSVPRSFKGLPVTLLYIAILSLCIYGFTGYQLSF</sequence>
<evidence type="ECO:0000256" key="5">
    <source>
        <dbReference type="ARBA" id="ARBA00022989"/>
    </source>
</evidence>
<keyword evidence="4" id="KW-1278">Translocase</keyword>
<dbReference type="GO" id="GO:0012505">
    <property type="term" value="C:endomembrane system"/>
    <property type="evidence" value="ECO:0007669"/>
    <property type="project" value="UniProtKB-SubCell"/>
</dbReference>
<dbReference type="AlphaFoldDB" id="A0A1C6JFW8"/>
<dbReference type="PIRSF" id="PIRSF006102">
    <property type="entry name" value="NQR_DE"/>
    <property type="match status" value="1"/>
</dbReference>
<evidence type="ECO:0000313" key="8">
    <source>
        <dbReference type="EMBL" id="SCJ80914.1"/>
    </source>
</evidence>
<evidence type="ECO:0000256" key="3">
    <source>
        <dbReference type="ARBA" id="ARBA00022692"/>
    </source>
</evidence>
<dbReference type="GO" id="GO:0005886">
    <property type="term" value="C:plasma membrane"/>
    <property type="evidence" value="ECO:0007669"/>
    <property type="project" value="TreeGrafter"/>
</dbReference>
<feature type="transmembrane region" description="Helical" evidence="7">
    <location>
        <begin position="181"/>
        <end position="200"/>
    </location>
</feature>
<evidence type="ECO:0000256" key="4">
    <source>
        <dbReference type="ARBA" id="ARBA00022967"/>
    </source>
</evidence>
<dbReference type="InterPro" id="IPR003667">
    <property type="entry name" value="NqrDE/RnfAE"/>
</dbReference>
<protein>
    <submittedName>
        <fullName evidence="8">Electron transport complex protein rnfA</fullName>
    </submittedName>
</protein>
<dbReference type="Pfam" id="PF02508">
    <property type="entry name" value="Rnf-Nqr"/>
    <property type="match status" value="1"/>
</dbReference>
<dbReference type="PANTHER" id="PTHR30335:SF0">
    <property type="entry name" value="ION-TRANSLOCATING OXIDOREDUCTASE COMPLEX SUBUNIT A"/>
    <property type="match status" value="1"/>
</dbReference>
<dbReference type="EMBL" id="FMHG01000001">
    <property type="protein sequence ID" value="SCJ80914.1"/>
    <property type="molecule type" value="Genomic_DNA"/>
</dbReference>
<reference evidence="8" key="1">
    <citation type="submission" date="2015-09" db="EMBL/GenBank/DDBJ databases">
        <authorList>
            <consortium name="Pathogen Informatics"/>
        </authorList>
    </citation>
    <scope>NUCLEOTIDE SEQUENCE</scope>
    <source>
        <strain evidence="8">2789STDY5834896</strain>
    </source>
</reference>
<evidence type="ECO:0000256" key="1">
    <source>
        <dbReference type="ARBA" id="ARBA00004127"/>
    </source>
</evidence>
<feature type="transmembrane region" description="Helical" evidence="7">
    <location>
        <begin position="138"/>
        <end position="160"/>
    </location>
</feature>
<dbReference type="PANTHER" id="PTHR30335">
    <property type="entry name" value="INTEGRAL MEMBRANE PROTEIN OF SOXR-REDUCING COMPLEX"/>
    <property type="match status" value="1"/>
</dbReference>
<evidence type="ECO:0000256" key="7">
    <source>
        <dbReference type="SAM" id="Phobius"/>
    </source>
</evidence>
<keyword evidence="2" id="KW-0813">Transport</keyword>
<gene>
    <name evidence="8" type="primary">rnfA_2</name>
    <name evidence="8" type="ORF">SAMEA3545359_02163</name>
</gene>
<feature type="transmembrane region" description="Helical" evidence="7">
    <location>
        <begin position="39"/>
        <end position="63"/>
    </location>
</feature>
<accession>A0A1C6JFW8</accession>
<evidence type="ECO:0000256" key="2">
    <source>
        <dbReference type="ARBA" id="ARBA00022448"/>
    </source>
</evidence>
<keyword evidence="5 7" id="KW-1133">Transmembrane helix</keyword>
<organism evidence="8">
    <name type="scientific">uncultured Anaerotruncus sp</name>
    <dbReference type="NCBI Taxonomy" id="905011"/>
    <lineage>
        <taxon>Bacteria</taxon>
        <taxon>Bacillati</taxon>
        <taxon>Bacillota</taxon>
        <taxon>Clostridia</taxon>
        <taxon>Eubacteriales</taxon>
        <taxon>Oscillospiraceae</taxon>
        <taxon>Anaerotruncus</taxon>
        <taxon>environmental samples</taxon>
    </lineage>
</organism>
<proteinExistence type="predicted"/>
<feature type="transmembrane region" description="Helical" evidence="7">
    <location>
        <begin position="115"/>
        <end position="132"/>
    </location>
</feature>
<name>A0A1C6JFW8_9FIRM</name>
<feature type="transmembrane region" description="Helical" evidence="7">
    <location>
        <begin position="75"/>
        <end position="95"/>
    </location>
</feature>
<comment type="subcellular location">
    <subcellularLocation>
        <location evidence="1">Endomembrane system</location>
        <topology evidence="1">Multi-pass membrane protein</topology>
    </subcellularLocation>
</comment>
<dbReference type="InterPro" id="IPR050133">
    <property type="entry name" value="NqrDE/RnfAE_oxidrdctase"/>
</dbReference>
<feature type="transmembrane region" description="Helical" evidence="7">
    <location>
        <begin position="6"/>
        <end position="27"/>
    </location>
</feature>
<evidence type="ECO:0000256" key="6">
    <source>
        <dbReference type="ARBA" id="ARBA00023136"/>
    </source>
</evidence>
<keyword evidence="6 7" id="KW-0472">Membrane</keyword>
<keyword evidence="3 7" id="KW-0812">Transmembrane</keyword>